<dbReference type="Proteomes" id="UP000619265">
    <property type="component" value="Unassembled WGS sequence"/>
</dbReference>
<dbReference type="Pfam" id="PF14244">
    <property type="entry name" value="Retrotran_gag_3"/>
    <property type="match status" value="1"/>
</dbReference>
<dbReference type="EMBL" id="LIHL02000001">
    <property type="protein sequence ID" value="KAF5481763.1"/>
    <property type="molecule type" value="Genomic_DNA"/>
</dbReference>
<accession>A0A833Y8U8</accession>
<dbReference type="PANTHER" id="PTHR37610:SF100">
    <property type="entry name" value="COPIA-LIKE POLYPROTEIN_RETROTRANSPOSON"/>
    <property type="match status" value="1"/>
</dbReference>
<gene>
    <name evidence="2" type="ORF">F2P56_002391</name>
</gene>
<evidence type="ECO:0000313" key="2">
    <source>
        <dbReference type="EMBL" id="KAF5481763.1"/>
    </source>
</evidence>
<feature type="domain" description="Retrotransposon Copia-like N-terminal" evidence="1">
    <location>
        <begin position="30"/>
        <end position="76"/>
    </location>
</feature>
<name>A0A833Y8U8_JUGRE</name>
<organism evidence="2 3">
    <name type="scientific">Juglans regia</name>
    <name type="common">English walnut</name>
    <dbReference type="NCBI Taxonomy" id="51240"/>
    <lineage>
        <taxon>Eukaryota</taxon>
        <taxon>Viridiplantae</taxon>
        <taxon>Streptophyta</taxon>
        <taxon>Embryophyta</taxon>
        <taxon>Tracheophyta</taxon>
        <taxon>Spermatophyta</taxon>
        <taxon>Magnoliopsida</taxon>
        <taxon>eudicotyledons</taxon>
        <taxon>Gunneridae</taxon>
        <taxon>Pentapetalae</taxon>
        <taxon>rosids</taxon>
        <taxon>fabids</taxon>
        <taxon>Fagales</taxon>
        <taxon>Juglandaceae</taxon>
        <taxon>Juglans</taxon>
    </lineage>
</organism>
<evidence type="ECO:0000313" key="3">
    <source>
        <dbReference type="Proteomes" id="UP000619265"/>
    </source>
</evidence>
<dbReference type="InterPro" id="IPR029472">
    <property type="entry name" value="Copia-like_N"/>
</dbReference>
<dbReference type="Gramene" id="Jr01_25800_p1">
    <property type="protein sequence ID" value="cds.Jr01_25800_p1"/>
    <property type="gene ID" value="Jr01_25800"/>
</dbReference>
<sequence length="325" mass="36888">MTTDNSAEKSTSPNRFLNFNDVTNPYRLDHRDNPSVSLVPELLTVDNYTTWSRAMQRALRAKNKLGFINGEISKPTSTNDPLLEVWERCNDLVTSWLQNSISPSIKSSIALVDKAFVVWTELQERFTQQNGARIFQLKRALAGLQQEQDQYHRDCVIQFLMGLNESYKNSRDQIMLLNPLPSVGKVLSLIQQQERQHLMLSSCPSPDSMALATKKFHPNFKPNAKSGQLLKNRPYCTHCHQTGHFLETCFKVGNVEPPTCTHCHMSGHVAEKCYKLHGYPPGHKFFSKGKSSTSFANSASTDQDEDSSSRIGLTREQYQQLLHLL</sequence>
<reference evidence="2" key="1">
    <citation type="submission" date="2015-10" db="EMBL/GenBank/DDBJ databases">
        <authorList>
            <person name="Martinez-Garcia P.J."/>
            <person name="Crepeau M.W."/>
            <person name="Puiu D."/>
            <person name="Gonzalez-Ibeas D."/>
            <person name="Whalen J."/>
            <person name="Stevens K."/>
            <person name="Paul R."/>
            <person name="Butterfield T."/>
            <person name="Britton M."/>
            <person name="Reagan R."/>
            <person name="Chakraborty S."/>
            <person name="Walawage S.L."/>
            <person name="Vasquez-Gross H.A."/>
            <person name="Cardeno C."/>
            <person name="Famula R."/>
            <person name="Pratt K."/>
            <person name="Kuruganti S."/>
            <person name="Aradhya M.K."/>
            <person name="Leslie C.A."/>
            <person name="Dandekar A.M."/>
            <person name="Salzberg S.L."/>
            <person name="Wegrzyn J.L."/>
            <person name="Langley C.H."/>
            <person name="Neale D.B."/>
        </authorList>
    </citation>
    <scope>NUCLEOTIDE SEQUENCE</scope>
    <source>
        <tissue evidence="2">Leaves</tissue>
    </source>
</reference>
<dbReference type="AlphaFoldDB" id="A0A833Y8U8"/>
<reference evidence="2" key="2">
    <citation type="submission" date="2020-03" db="EMBL/GenBank/DDBJ databases">
        <title>Walnut 2.0.</title>
        <authorList>
            <person name="Marrano A."/>
            <person name="Britton M."/>
            <person name="Zimin A.V."/>
            <person name="Zaini P.A."/>
            <person name="Workman R."/>
            <person name="Puiu D."/>
            <person name="Bianco L."/>
            <person name="Allen B.J."/>
            <person name="Troggio M."/>
            <person name="Leslie C.A."/>
            <person name="Timp W."/>
            <person name="Dendekar A."/>
            <person name="Salzberg S.L."/>
            <person name="Neale D.B."/>
        </authorList>
    </citation>
    <scope>NUCLEOTIDE SEQUENCE</scope>
    <source>
        <tissue evidence="2">Leaves</tissue>
    </source>
</reference>
<proteinExistence type="predicted"/>
<protein>
    <recommendedName>
        <fullName evidence="1">Retrotransposon Copia-like N-terminal domain-containing protein</fullName>
    </recommendedName>
</protein>
<dbReference type="PANTHER" id="PTHR37610">
    <property type="entry name" value="CCHC-TYPE DOMAIN-CONTAINING PROTEIN"/>
    <property type="match status" value="1"/>
</dbReference>
<evidence type="ECO:0000259" key="1">
    <source>
        <dbReference type="Pfam" id="PF14244"/>
    </source>
</evidence>
<comment type="caution">
    <text evidence="2">The sequence shown here is derived from an EMBL/GenBank/DDBJ whole genome shotgun (WGS) entry which is preliminary data.</text>
</comment>